<keyword evidence="2" id="KW-1185">Reference proteome</keyword>
<dbReference type="InterPro" id="IPR010634">
    <property type="entry name" value="DUF1223"/>
</dbReference>
<dbReference type="AlphaFoldDB" id="A0A2S6NF02"/>
<dbReference type="PANTHER" id="PTHR36057">
    <property type="match status" value="1"/>
</dbReference>
<name>A0A2S6NF02_9HYPH</name>
<dbReference type="EMBL" id="NHSJ01000027">
    <property type="protein sequence ID" value="PPQ33149.1"/>
    <property type="molecule type" value="Genomic_DNA"/>
</dbReference>
<protein>
    <recommendedName>
        <fullName evidence="3">DUF1223 domain-containing protein</fullName>
    </recommendedName>
</protein>
<comment type="caution">
    <text evidence="1">The sequence shown here is derived from an EMBL/GenBank/DDBJ whole genome shotgun (WGS) entry which is preliminary data.</text>
</comment>
<dbReference type="OrthoDB" id="9808254at2"/>
<proteinExistence type="predicted"/>
<dbReference type="SUPFAM" id="SSF52833">
    <property type="entry name" value="Thioredoxin-like"/>
    <property type="match status" value="1"/>
</dbReference>
<gene>
    <name evidence="1" type="ORF">CCR94_02610</name>
</gene>
<accession>A0A2S6NF02</accession>
<organism evidence="1 2">
    <name type="scientific">Rhodoblastus sphagnicola</name>
    <dbReference type="NCBI Taxonomy" id="333368"/>
    <lineage>
        <taxon>Bacteria</taxon>
        <taxon>Pseudomonadati</taxon>
        <taxon>Pseudomonadota</taxon>
        <taxon>Alphaproteobacteria</taxon>
        <taxon>Hyphomicrobiales</taxon>
        <taxon>Rhodoblastaceae</taxon>
        <taxon>Rhodoblastus</taxon>
    </lineage>
</organism>
<sequence length="229" mass="24123">MKRFASTALAVLGLAATSGVVAAAGRPIIVELFTSQGCSSCPPANANLIEISRRPDVLALSFAVTYWDRLGWKDIFGKPEFTARQYDYEPALGESGPFTPQIVVEGRNSAVGANLQEVEALIAAQQAEAGPLVHLGKERANIGAGKAPEGGADVWLVRYEPEVINVPVKRGENSDRTLPHGHVVRSLTRIGGWSGMPADFTFAAPAGGLRTAILLQRPKGGPILAAATD</sequence>
<evidence type="ECO:0008006" key="3">
    <source>
        <dbReference type="Google" id="ProtNLM"/>
    </source>
</evidence>
<dbReference type="Pfam" id="PF06764">
    <property type="entry name" value="DUF1223"/>
    <property type="match status" value="1"/>
</dbReference>
<dbReference type="Proteomes" id="UP000239089">
    <property type="component" value="Unassembled WGS sequence"/>
</dbReference>
<dbReference type="RefSeq" id="WP_104506330.1">
    <property type="nucleotide sequence ID" value="NZ_JACIGC010000029.1"/>
</dbReference>
<evidence type="ECO:0000313" key="2">
    <source>
        <dbReference type="Proteomes" id="UP000239089"/>
    </source>
</evidence>
<evidence type="ECO:0000313" key="1">
    <source>
        <dbReference type="EMBL" id="PPQ33149.1"/>
    </source>
</evidence>
<dbReference type="PANTHER" id="PTHR36057:SF1">
    <property type="entry name" value="LIPOPROTEIN LIPID ATTACHMENT SITE-LIKE PROTEIN, PUTATIVE (DUF1223)-RELATED"/>
    <property type="match status" value="1"/>
</dbReference>
<reference evidence="1 2" key="1">
    <citation type="journal article" date="2018" name="Arch. Microbiol.">
        <title>New insights into the metabolic potential of the phototrophic purple bacterium Rhodopila globiformis DSM 161(T) from its draft genome sequence and evidence for a vanadium-dependent nitrogenase.</title>
        <authorList>
            <person name="Imhoff J.F."/>
            <person name="Rahn T."/>
            <person name="Kunzel S."/>
            <person name="Neulinger S.C."/>
        </authorList>
    </citation>
    <scope>NUCLEOTIDE SEQUENCE [LARGE SCALE GENOMIC DNA]</scope>
    <source>
        <strain evidence="1 2">DSM 16996</strain>
    </source>
</reference>
<dbReference type="InterPro" id="IPR036249">
    <property type="entry name" value="Thioredoxin-like_sf"/>
</dbReference>